<evidence type="ECO:0000256" key="7">
    <source>
        <dbReference type="ARBA" id="ARBA00023204"/>
    </source>
</evidence>
<dbReference type="PANTHER" id="PTHR10815:SF13">
    <property type="entry name" value="METHYLATED-DNA--PROTEIN-CYSTEINE METHYLTRANSFERASE"/>
    <property type="match status" value="1"/>
</dbReference>
<keyword evidence="6 9" id="KW-0227">DNA damage</keyword>
<name>A0A1M7M6W7_9FLAO</name>
<dbReference type="GO" id="GO:0006307">
    <property type="term" value="P:DNA alkylation repair"/>
    <property type="evidence" value="ECO:0007669"/>
    <property type="project" value="UniProtKB-UniRule"/>
</dbReference>
<dbReference type="InterPro" id="IPR023546">
    <property type="entry name" value="MGMT"/>
</dbReference>
<dbReference type="AlphaFoldDB" id="A0A1M7M6W7"/>
<dbReference type="CDD" id="cd06445">
    <property type="entry name" value="ATase"/>
    <property type="match status" value="1"/>
</dbReference>
<feature type="domain" description="Methylated-DNA-[protein]-cysteine S-methyltransferase DNA binding" evidence="10">
    <location>
        <begin position="69"/>
        <end position="148"/>
    </location>
</feature>
<dbReference type="Proteomes" id="UP000184092">
    <property type="component" value="Unassembled WGS sequence"/>
</dbReference>
<gene>
    <name evidence="12" type="ORF">SAMN05216269_1084</name>
</gene>
<dbReference type="InterPro" id="IPR008332">
    <property type="entry name" value="MethylG_MeTrfase_N"/>
</dbReference>
<evidence type="ECO:0000259" key="10">
    <source>
        <dbReference type="Pfam" id="PF01035"/>
    </source>
</evidence>
<keyword evidence="5 9" id="KW-0808">Transferase</keyword>
<protein>
    <recommendedName>
        <fullName evidence="9">Methylated-DNA--protein-cysteine methyltransferase</fullName>
        <ecNumber evidence="9">2.1.1.63</ecNumber>
    </recommendedName>
    <alternativeName>
        <fullName evidence="9">6-O-methylguanine-DNA methyltransferase</fullName>
        <shortName evidence="9">MGMT</shortName>
    </alternativeName>
    <alternativeName>
        <fullName evidence="9">O-6-methylguanine-DNA-alkyltransferase</fullName>
    </alternativeName>
</protein>
<dbReference type="InterPro" id="IPR014048">
    <property type="entry name" value="MethylDNA_cys_MeTrfase_DNA-bd"/>
</dbReference>
<evidence type="ECO:0000256" key="1">
    <source>
        <dbReference type="ARBA" id="ARBA00001286"/>
    </source>
</evidence>
<evidence type="ECO:0000259" key="11">
    <source>
        <dbReference type="Pfam" id="PF02870"/>
    </source>
</evidence>
<comment type="function">
    <text evidence="9">Involved in the cellular defense against the biological effects of O6-methylguanine (O6-MeG) and O4-methylthymine (O4-MeT) in DNA. Repairs the methylated nucleobase in DNA by stoichiometrically transferring the methyl group to a cysteine residue in the enzyme. This is a suicide reaction: the enzyme is irreversibly inactivated.</text>
</comment>
<comment type="miscellaneous">
    <text evidence="9">This enzyme catalyzes only one turnover and therefore is not strictly catalytic. According to one definition, an enzyme is a biocatalyst that acts repeatedly and over many reaction cycles.</text>
</comment>
<evidence type="ECO:0000313" key="12">
    <source>
        <dbReference type="EMBL" id="SHM86476.1"/>
    </source>
</evidence>
<sequence length="156" mass="17258">METAYIKTPLGIATIIGNENGISVISVSDEGEISKIIPTILQDAVSQLNDYFEGKRNDFDFKLNPKGTDFQQKVWKGLLEIPFGKTCSYMDLSKKLGDVKAIRAVASANGKNPLWIVVPCHRVIGTDGSLTGYAGGLWRKKWLLEHENPTTQQSLF</sequence>
<comment type="catalytic activity">
    <reaction evidence="8 9">
        <text>a 6-O-methyl-2'-deoxyguanosine in DNA + L-cysteinyl-[protein] = S-methyl-L-cysteinyl-[protein] + a 2'-deoxyguanosine in DNA</text>
        <dbReference type="Rhea" id="RHEA:24000"/>
        <dbReference type="Rhea" id="RHEA-COMP:10131"/>
        <dbReference type="Rhea" id="RHEA-COMP:10132"/>
        <dbReference type="Rhea" id="RHEA-COMP:11367"/>
        <dbReference type="Rhea" id="RHEA-COMP:11368"/>
        <dbReference type="ChEBI" id="CHEBI:29950"/>
        <dbReference type="ChEBI" id="CHEBI:82612"/>
        <dbReference type="ChEBI" id="CHEBI:85445"/>
        <dbReference type="ChEBI" id="CHEBI:85448"/>
        <dbReference type="EC" id="2.1.1.63"/>
    </reaction>
</comment>
<dbReference type="InterPro" id="IPR036631">
    <property type="entry name" value="MGMT_N_sf"/>
</dbReference>
<evidence type="ECO:0000256" key="6">
    <source>
        <dbReference type="ARBA" id="ARBA00022763"/>
    </source>
</evidence>
<accession>A0A1M7M6W7</accession>
<keyword evidence="13" id="KW-1185">Reference proteome</keyword>
<dbReference type="PROSITE" id="PS00374">
    <property type="entry name" value="MGMT"/>
    <property type="match status" value="1"/>
</dbReference>
<comment type="catalytic activity">
    <reaction evidence="1 9">
        <text>a 4-O-methyl-thymidine in DNA + L-cysteinyl-[protein] = a thymidine in DNA + S-methyl-L-cysteinyl-[protein]</text>
        <dbReference type="Rhea" id="RHEA:53428"/>
        <dbReference type="Rhea" id="RHEA-COMP:10131"/>
        <dbReference type="Rhea" id="RHEA-COMP:10132"/>
        <dbReference type="Rhea" id="RHEA-COMP:13555"/>
        <dbReference type="Rhea" id="RHEA-COMP:13556"/>
        <dbReference type="ChEBI" id="CHEBI:29950"/>
        <dbReference type="ChEBI" id="CHEBI:82612"/>
        <dbReference type="ChEBI" id="CHEBI:137386"/>
        <dbReference type="ChEBI" id="CHEBI:137387"/>
        <dbReference type="EC" id="2.1.1.63"/>
    </reaction>
</comment>
<keyword evidence="4 9" id="KW-0489">Methyltransferase</keyword>
<dbReference type="InterPro" id="IPR036217">
    <property type="entry name" value="MethylDNA_cys_MeTrfase_DNAb"/>
</dbReference>
<feature type="active site" description="Nucleophile; methyl group acceptor" evidence="9">
    <location>
        <position position="120"/>
    </location>
</feature>
<dbReference type="Gene3D" id="3.30.160.70">
    <property type="entry name" value="Methylated DNA-protein cysteine methyltransferase domain"/>
    <property type="match status" value="1"/>
</dbReference>
<dbReference type="FunFam" id="1.10.10.10:FF:000214">
    <property type="entry name" value="Methylated-DNA--protein-cysteine methyltransferase"/>
    <property type="match status" value="1"/>
</dbReference>
<keyword evidence="7 9" id="KW-0234">DNA repair</keyword>
<dbReference type="SUPFAM" id="SSF46767">
    <property type="entry name" value="Methylated DNA-protein cysteine methyltransferase, C-terminal domain"/>
    <property type="match status" value="1"/>
</dbReference>
<dbReference type="EMBL" id="FRCL01000008">
    <property type="protein sequence ID" value="SHM86476.1"/>
    <property type="molecule type" value="Genomic_DNA"/>
</dbReference>
<evidence type="ECO:0000313" key="13">
    <source>
        <dbReference type="Proteomes" id="UP000184092"/>
    </source>
</evidence>
<dbReference type="RefSeq" id="WP_073209267.1">
    <property type="nucleotide sequence ID" value="NZ_FRCL01000008.1"/>
</dbReference>
<keyword evidence="3 9" id="KW-0963">Cytoplasm</keyword>
<reference evidence="13" key="1">
    <citation type="submission" date="2016-11" db="EMBL/GenBank/DDBJ databases">
        <authorList>
            <person name="Varghese N."/>
            <person name="Submissions S."/>
        </authorList>
    </citation>
    <scope>NUCLEOTIDE SEQUENCE [LARGE SCALE GENOMIC DNA]</scope>
    <source>
        <strain evidence="13">CGMCC 1.2749</strain>
    </source>
</reference>
<dbReference type="SUPFAM" id="SSF53155">
    <property type="entry name" value="Methylated DNA-protein cysteine methyltransferase domain"/>
    <property type="match status" value="1"/>
</dbReference>
<dbReference type="PANTHER" id="PTHR10815">
    <property type="entry name" value="METHYLATED-DNA--PROTEIN-CYSTEINE METHYLTRANSFERASE"/>
    <property type="match status" value="1"/>
</dbReference>
<dbReference type="InterPro" id="IPR036388">
    <property type="entry name" value="WH-like_DNA-bd_sf"/>
</dbReference>
<feature type="domain" description="Methylguanine DNA methyltransferase ribonuclease-like" evidence="11">
    <location>
        <begin position="4"/>
        <end position="64"/>
    </location>
</feature>
<comment type="subcellular location">
    <subcellularLocation>
        <location evidence="9">Cytoplasm</location>
    </subcellularLocation>
</comment>
<dbReference type="NCBIfam" id="TIGR00589">
    <property type="entry name" value="ogt"/>
    <property type="match status" value="1"/>
</dbReference>
<dbReference type="Gene3D" id="1.10.10.10">
    <property type="entry name" value="Winged helix-like DNA-binding domain superfamily/Winged helix DNA-binding domain"/>
    <property type="match status" value="1"/>
</dbReference>
<dbReference type="HAMAP" id="MF_00772">
    <property type="entry name" value="OGT"/>
    <property type="match status" value="1"/>
</dbReference>
<evidence type="ECO:0000256" key="9">
    <source>
        <dbReference type="HAMAP-Rule" id="MF_00772"/>
    </source>
</evidence>
<comment type="similarity">
    <text evidence="2 9">Belongs to the MGMT family.</text>
</comment>
<dbReference type="GO" id="GO:0003908">
    <property type="term" value="F:methylated-DNA-[protein]-cysteine S-methyltransferase activity"/>
    <property type="evidence" value="ECO:0007669"/>
    <property type="project" value="UniProtKB-UniRule"/>
</dbReference>
<dbReference type="Pfam" id="PF02870">
    <property type="entry name" value="Methyltransf_1N"/>
    <property type="match status" value="1"/>
</dbReference>
<dbReference type="EC" id="2.1.1.63" evidence="9"/>
<evidence type="ECO:0000256" key="8">
    <source>
        <dbReference type="ARBA" id="ARBA00049348"/>
    </source>
</evidence>
<organism evidence="12 13">
    <name type="scientific">Flavobacterium xinjiangense</name>
    <dbReference type="NCBI Taxonomy" id="178356"/>
    <lineage>
        <taxon>Bacteria</taxon>
        <taxon>Pseudomonadati</taxon>
        <taxon>Bacteroidota</taxon>
        <taxon>Flavobacteriia</taxon>
        <taxon>Flavobacteriales</taxon>
        <taxon>Flavobacteriaceae</taxon>
        <taxon>Flavobacterium</taxon>
    </lineage>
</organism>
<dbReference type="Pfam" id="PF01035">
    <property type="entry name" value="DNA_binding_1"/>
    <property type="match status" value="1"/>
</dbReference>
<dbReference type="InterPro" id="IPR001497">
    <property type="entry name" value="MethylDNA_cys_MeTrfase_AS"/>
</dbReference>
<evidence type="ECO:0000256" key="5">
    <source>
        <dbReference type="ARBA" id="ARBA00022679"/>
    </source>
</evidence>
<evidence type="ECO:0000256" key="2">
    <source>
        <dbReference type="ARBA" id="ARBA00008711"/>
    </source>
</evidence>
<dbReference type="GO" id="GO:0032259">
    <property type="term" value="P:methylation"/>
    <property type="evidence" value="ECO:0007669"/>
    <property type="project" value="UniProtKB-KW"/>
</dbReference>
<evidence type="ECO:0000256" key="4">
    <source>
        <dbReference type="ARBA" id="ARBA00022603"/>
    </source>
</evidence>
<dbReference type="GO" id="GO:0005737">
    <property type="term" value="C:cytoplasm"/>
    <property type="evidence" value="ECO:0007669"/>
    <property type="project" value="UniProtKB-SubCell"/>
</dbReference>
<dbReference type="STRING" id="178356.SAMN05216269_1084"/>
<proteinExistence type="inferred from homology"/>
<dbReference type="OrthoDB" id="9802228at2"/>
<evidence type="ECO:0000256" key="3">
    <source>
        <dbReference type="ARBA" id="ARBA00022490"/>
    </source>
</evidence>